<dbReference type="Proteomes" id="UP000694925">
    <property type="component" value="Unplaced"/>
</dbReference>
<name>A0AAJ7J434_9HYME</name>
<evidence type="ECO:0000256" key="2">
    <source>
        <dbReference type="SAM" id="Coils"/>
    </source>
</evidence>
<dbReference type="GeneID" id="108627160"/>
<feature type="coiled-coil region" evidence="2">
    <location>
        <begin position="102"/>
        <end position="143"/>
    </location>
</feature>
<keyword evidence="3" id="KW-1185">Reference proteome</keyword>
<dbReference type="GO" id="GO:0005737">
    <property type="term" value="C:cytoplasm"/>
    <property type="evidence" value="ECO:0007669"/>
    <property type="project" value="InterPro"/>
</dbReference>
<sequence length="240" mass="27881">NKFQTVQEGISASIRGLTVVENPKQKKSNNVRNVNYNAGADILHTFQLQWNELHELAEENAGKAQEADNLIGTIYEKLEHEWKSITHLNSTLAHIPKINNAIQDLMDQIGTLQEMFEEVETALYKLEDLNEMLELQNRQLDHRFQLALYKEKKLAELNVIKEKLANEHSERVSKYELKQQKMMKERRETFDEVFKEEVREYKATGSIPKLPITQQGPSLDEVLDEVLDEDAAVFDEFLKN</sequence>
<feature type="non-terminal residue" evidence="4">
    <location>
        <position position="1"/>
    </location>
</feature>
<dbReference type="RefSeq" id="XP_017883742.1">
    <property type="nucleotide sequence ID" value="XM_018028253.2"/>
</dbReference>
<proteinExistence type="inferred from homology"/>
<dbReference type="PANTHER" id="PTHR16294:SF6">
    <property type="entry name" value="DYNAMIN N-TERMINAL DOMAIN-CONTAINING PROTEIN"/>
    <property type="match status" value="1"/>
</dbReference>
<reference evidence="4" key="1">
    <citation type="submission" date="2025-08" db="UniProtKB">
        <authorList>
            <consortium name="RefSeq"/>
        </authorList>
    </citation>
    <scope>IDENTIFICATION</scope>
    <source>
        <tissue evidence="4">Whole body</tissue>
    </source>
</reference>
<protein>
    <submittedName>
        <fullName evidence="4">Dysbindin protein homolog</fullName>
    </submittedName>
</protein>
<organism evidence="3 4">
    <name type="scientific">Ceratina calcarata</name>
    <dbReference type="NCBI Taxonomy" id="156304"/>
    <lineage>
        <taxon>Eukaryota</taxon>
        <taxon>Metazoa</taxon>
        <taxon>Ecdysozoa</taxon>
        <taxon>Arthropoda</taxon>
        <taxon>Hexapoda</taxon>
        <taxon>Insecta</taxon>
        <taxon>Pterygota</taxon>
        <taxon>Neoptera</taxon>
        <taxon>Endopterygota</taxon>
        <taxon>Hymenoptera</taxon>
        <taxon>Apocrita</taxon>
        <taxon>Aculeata</taxon>
        <taxon>Apoidea</taxon>
        <taxon>Anthophila</taxon>
        <taxon>Apidae</taxon>
        <taxon>Ceratina</taxon>
        <taxon>Zadontomerus</taxon>
    </lineage>
</organism>
<evidence type="ECO:0000313" key="3">
    <source>
        <dbReference type="Proteomes" id="UP000694925"/>
    </source>
</evidence>
<accession>A0AAJ7J434</accession>
<comment type="similarity">
    <text evidence="1">Belongs to the dysbindin family.</text>
</comment>
<evidence type="ECO:0000313" key="4">
    <source>
        <dbReference type="RefSeq" id="XP_017883742.1"/>
    </source>
</evidence>
<keyword evidence="2" id="KW-0175">Coiled coil</keyword>
<dbReference type="AlphaFoldDB" id="A0AAJ7J434"/>
<dbReference type="PANTHER" id="PTHR16294">
    <property type="entry name" value="DYSTROBREVIN BINDING PROTEIN 1 DYSBINDIN"/>
    <property type="match status" value="1"/>
</dbReference>
<dbReference type="KEGG" id="ccal:108627160"/>
<dbReference type="InterPro" id="IPR007531">
    <property type="entry name" value="Dysbindin"/>
</dbReference>
<gene>
    <name evidence="4" type="primary">LOC108627160</name>
</gene>
<evidence type="ECO:0000256" key="1">
    <source>
        <dbReference type="ARBA" id="ARBA00008686"/>
    </source>
</evidence>
<dbReference type="SUPFAM" id="SSF58104">
    <property type="entry name" value="Methyl-accepting chemotaxis protein (MCP) signaling domain"/>
    <property type="match status" value="1"/>
</dbReference>